<proteinExistence type="inferred from homology"/>
<dbReference type="GO" id="GO:0000271">
    <property type="term" value="P:polysaccharide biosynthetic process"/>
    <property type="evidence" value="ECO:0007669"/>
    <property type="project" value="TreeGrafter"/>
</dbReference>
<dbReference type="PIRSF" id="PIRSF000390">
    <property type="entry name" value="PLP_StrS"/>
    <property type="match status" value="1"/>
</dbReference>
<dbReference type="KEGG" id="dba:Dbac_3257"/>
<feature type="modified residue" description="N6-(pyridoxal phosphate)lysine" evidence="4">
    <location>
        <position position="196"/>
    </location>
</feature>
<protein>
    <submittedName>
        <fullName evidence="6">DegT/DnrJ/EryC1/StrS aminotransferase</fullName>
    </submittedName>
</protein>
<dbReference type="InterPro" id="IPR015424">
    <property type="entry name" value="PyrdxlP-dep_Trfase"/>
</dbReference>
<sequence>MKVPLLNLKVQYEAIKDEIDQAVAEVFVSQQFINGPQVVELEKAVAEYSGCAHGVGVSSGSDALLIALMAEDIGPGDEVITTPYTFFATAGAIARVGAKPVFVDIDPDTFNINPNLIEQAVTERTRAIIPVHLFGQMADMDPIMDLVHSLNQKPKTKNQKPTIVIEDAAQAIGAEYKGRRAGSIGDYGTFSFFPSKNLGGAGDGGLVVCQDAERAERLKILRNHGSMPKYFHKFIGGNFRLDTLQAAVVLAKLKYLDAWTVARQEHARVYRESGLSENRIMLPKECMDRHIYNQFVIRCQDRDGLKRHLADKDIGTEVYYPLPLHLQECFAYLGYSQGAFPQAELAAQESLALPIDPLLSAAMLEYVVFTINQKPTIKNQQPE</sequence>
<dbReference type="Pfam" id="PF01041">
    <property type="entry name" value="DegT_DnrJ_EryC1"/>
    <property type="match status" value="1"/>
</dbReference>
<keyword evidence="6" id="KW-0032">Aminotransferase</keyword>
<keyword evidence="6" id="KW-0808">Transferase</keyword>
<dbReference type="PANTHER" id="PTHR30244">
    <property type="entry name" value="TRANSAMINASE"/>
    <property type="match status" value="1"/>
</dbReference>
<dbReference type="SUPFAM" id="SSF53383">
    <property type="entry name" value="PLP-dependent transferases"/>
    <property type="match status" value="1"/>
</dbReference>
<dbReference type="InterPro" id="IPR015422">
    <property type="entry name" value="PyrdxlP-dep_Trfase_small"/>
</dbReference>
<dbReference type="Gene3D" id="3.40.640.10">
    <property type="entry name" value="Type I PLP-dependent aspartate aminotransferase-like (Major domain)"/>
    <property type="match status" value="1"/>
</dbReference>
<dbReference type="Proteomes" id="UP000002216">
    <property type="component" value="Chromosome"/>
</dbReference>
<dbReference type="PANTHER" id="PTHR30244:SF36">
    <property type="entry name" value="3-OXO-GLUCOSE-6-PHOSPHATE:GLUTAMATE AMINOTRANSFERASE"/>
    <property type="match status" value="1"/>
</dbReference>
<dbReference type="InterPro" id="IPR000653">
    <property type="entry name" value="DegT/StrS_aminotransferase"/>
</dbReference>
<dbReference type="HOGENOM" id="CLU_033332_6_2_7"/>
<gene>
    <name evidence="6" type="ordered locus">Dbac_3257</name>
</gene>
<comment type="similarity">
    <text evidence="2 5">Belongs to the DegT/DnrJ/EryC1 family.</text>
</comment>
<evidence type="ECO:0000256" key="1">
    <source>
        <dbReference type="ARBA" id="ARBA00022898"/>
    </source>
</evidence>
<organism evidence="6 7">
    <name type="scientific">Desulfomicrobium baculatum (strain DSM 4028 / VKM B-1378 / X)</name>
    <name type="common">Desulfovibrio baculatus</name>
    <dbReference type="NCBI Taxonomy" id="525897"/>
    <lineage>
        <taxon>Bacteria</taxon>
        <taxon>Pseudomonadati</taxon>
        <taxon>Thermodesulfobacteriota</taxon>
        <taxon>Desulfovibrionia</taxon>
        <taxon>Desulfovibrionales</taxon>
        <taxon>Desulfomicrobiaceae</taxon>
        <taxon>Desulfomicrobium</taxon>
    </lineage>
</organism>
<accession>C7LP15</accession>
<evidence type="ECO:0000256" key="5">
    <source>
        <dbReference type="RuleBase" id="RU004508"/>
    </source>
</evidence>
<dbReference type="Gene3D" id="3.90.1150.10">
    <property type="entry name" value="Aspartate Aminotransferase, domain 1"/>
    <property type="match status" value="1"/>
</dbReference>
<dbReference type="GO" id="GO:0008483">
    <property type="term" value="F:transaminase activity"/>
    <property type="evidence" value="ECO:0007669"/>
    <property type="project" value="UniProtKB-KW"/>
</dbReference>
<dbReference type="OrthoDB" id="9766188at2"/>
<dbReference type="GO" id="GO:0030170">
    <property type="term" value="F:pyridoxal phosphate binding"/>
    <property type="evidence" value="ECO:0007669"/>
    <property type="project" value="UniProtKB-ARBA"/>
</dbReference>
<dbReference type="EMBL" id="CP001629">
    <property type="protein sequence ID" value="ACU91331.1"/>
    <property type="molecule type" value="Genomic_DNA"/>
</dbReference>
<keyword evidence="1 4" id="KW-0663">Pyridoxal phosphate</keyword>
<dbReference type="FunFam" id="3.40.640.10:FF:000089">
    <property type="entry name" value="Aminotransferase, DegT/DnrJ/EryC1/StrS family"/>
    <property type="match status" value="1"/>
</dbReference>
<dbReference type="AlphaFoldDB" id="C7LP15"/>
<evidence type="ECO:0000313" key="6">
    <source>
        <dbReference type="EMBL" id="ACU91331.1"/>
    </source>
</evidence>
<dbReference type="CDD" id="cd00616">
    <property type="entry name" value="AHBA_syn"/>
    <property type="match status" value="1"/>
</dbReference>
<evidence type="ECO:0000256" key="4">
    <source>
        <dbReference type="PIRSR" id="PIRSR000390-2"/>
    </source>
</evidence>
<dbReference type="STRING" id="525897.Dbac_3257"/>
<dbReference type="InterPro" id="IPR015421">
    <property type="entry name" value="PyrdxlP-dep_Trfase_major"/>
</dbReference>
<reference evidence="6 7" key="1">
    <citation type="journal article" date="2009" name="Stand. Genomic Sci.">
        <title>Complete genome sequence of Desulfomicrobium baculatum type strain (X).</title>
        <authorList>
            <person name="Copeland A."/>
            <person name="Spring S."/>
            <person name="Goker M."/>
            <person name="Schneider S."/>
            <person name="Lapidus A."/>
            <person name="Del Rio T.G."/>
            <person name="Tice H."/>
            <person name="Cheng J.F."/>
            <person name="Chen F."/>
            <person name="Nolan M."/>
            <person name="Bruce D."/>
            <person name="Goodwin L."/>
            <person name="Pitluck S."/>
            <person name="Ivanova N."/>
            <person name="Mavrommatis K."/>
            <person name="Ovchinnikova G."/>
            <person name="Pati A."/>
            <person name="Chen A."/>
            <person name="Palaniappan K."/>
            <person name="Land M."/>
            <person name="Hauser L."/>
            <person name="Chang Y.J."/>
            <person name="Jeffries C.C."/>
            <person name="Meincke L."/>
            <person name="Sims D."/>
            <person name="Brettin T."/>
            <person name="Detter J.C."/>
            <person name="Han C."/>
            <person name="Chain P."/>
            <person name="Bristow J."/>
            <person name="Eisen J.A."/>
            <person name="Markowitz V."/>
            <person name="Hugenholtz P."/>
            <person name="Kyrpides N.C."/>
            <person name="Klenk H.P."/>
            <person name="Lucas S."/>
        </authorList>
    </citation>
    <scope>NUCLEOTIDE SEQUENCE [LARGE SCALE GENOMIC DNA]</scope>
    <source>
        <strain evidence="7">DSM 4028 / VKM B-1378 / X</strain>
    </source>
</reference>
<evidence type="ECO:0000256" key="3">
    <source>
        <dbReference type="PIRSR" id="PIRSR000390-1"/>
    </source>
</evidence>
<evidence type="ECO:0000256" key="2">
    <source>
        <dbReference type="ARBA" id="ARBA00037999"/>
    </source>
</evidence>
<dbReference type="eggNOG" id="COG0399">
    <property type="taxonomic scope" value="Bacteria"/>
</dbReference>
<feature type="active site" description="Proton acceptor" evidence="3">
    <location>
        <position position="196"/>
    </location>
</feature>
<keyword evidence="7" id="KW-1185">Reference proteome</keyword>
<evidence type="ECO:0000313" key="7">
    <source>
        <dbReference type="Proteomes" id="UP000002216"/>
    </source>
</evidence>
<name>C7LP15_DESBD</name>
<dbReference type="RefSeq" id="WP_015775420.1">
    <property type="nucleotide sequence ID" value="NC_013173.1"/>
</dbReference>